<dbReference type="EMBL" id="KZ293654">
    <property type="protein sequence ID" value="PBK94311.1"/>
    <property type="molecule type" value="Genomic_DNA"/>
</dbReference>
<evidence type="ECO:0000256" key="2">
    <source>
        <dbReference type="ARBA" id="ARBA00022679"/>
    </source>
</evidence>
<dbReference type="OrthoDB" id="301415at2759"/>
<dbReference type="STRING" id="47427.A0A2H3DGF9"/>
<feature type="domain" description="Alpha-type protein kinase" evidence="5">
    <location>
        <begin position="94"/>
        <end position="388"/>
    </location>
</feature>
<dbReference type="Proteomes" id="UP000217790">
    <property type="component" value="Unassembled WGS sequence"/>
</dbReference>
<keyword evidence="3" id="KW-0418">Kinase</keyword>
<protein>
    <recommendedName>
        <fullName evidence="5">Alpha-type protein kinase domain-containing protein</fullName>
    </recommendedName>
</protein>
<dbReference type="InParanoid" id="A0A2H3DGF9"/>
<feature type="region of interest" description="Disordered" evidence="4">
    <location>
        <begin position="1"/>
        <end position="28"/>
    </location>
</feature>
<dbReference type="AlphaFoldDB" id="A0A2H3DGF9"/>
<evidence type="ECO:0000256" key="3">
    <source>
        <dbReference type="ARBA" id="ARBA00022777"/>
    </source>
</evidence>
<dbReference type="GO" id="GO:0004674">
    <property type="term" value="F:protein serine/threonine kinase activity"/>
    <property type="evidence" value="ECO:0007669"/>
    <property type="project" value="UniProtKB-KW"/>
</dbReference>
<keyword evidence="7" id="KW-1185">Reference proteome</keyword>
<evidence type="ECO:0000256" key="4">
    <source>
        <dbReference type="SAM" id="MobiDB-lite"/>
    </source>
</evidence>
<evidence type="ECO:0000259" key="5">
    <source>
        <dbReference type="PROSITE" id="PS51158"/>
    </source>
</evidence>
<dbReference type="Gene3D" id="3.20.200.10">
    <property type="entry name" value="MHCK/EF2 kinase"/>
    <property type="match status" value="1"/>
</dbReference>
<evidence type="ECO:0000313" key="6">
    <source>
        <dbReference type="EMBL" id="PBK94311.1"/>
    </source>
</evidence>
<sequence>MWDAEYDSTPESSSSPVEDDKGKGREVTQELNDDIQLSSISAASSTMSLLETKNHVEAPMTGIQCSNWFKEIPKLILQGGVVNEKQSEYGLFMIDIKICSVWASPVGFLHYLQFSFQQQYIGCMYTDWKEGKDSRLGIGSFKTANKAILELGIHVGGQELPLVLQGEVCFKHPFYFPKARSNPRRLTNDGERVAILQEANTYLWASALHEMSIAVVMDIALTLGSPPMPIPDLQFIEVAVVQRTQPVSVKRNAWTGLTALVEQLLPKGTFWKYIANGQPRPIDNLPEVQQDIALYLCFLQHIQYQYTEQSAFVSDYQDTLLFSPQGFPSYVIAGSTKWLTDPQVMAASLVHGVRPFGDGNVEGSVENFRLEHTCNAWCEWFHLTLPKDVK</sequence>
<accession>A0A2H3DGF9</accession>
<gene>
    <name evidence="6" type="ORF">ARMGADRAFT_1079003</name>
</gene>
<evidence type="ECO:0000256" key="1">
    <source>
        <dbReference type="ARBA" id="ARBA00022527"/>
    </source>
</evidence>
<organism evidence="6 7">
    <name type="scientific">Armillaria gallica</name>
    <name type="common">Bulbous honey fungus</name>
    <name type="synonym">Armillaria bulbosa</name>
    <dbReference type="NCBI Taxonomy" id="47427"/>
    <lineage>
        <taxon>Eukaryota</taxon>
        <taxon>Fungi</taxon>
        <taxon>Dikarya</taxon>
        <taxon>Basidiomycota</taxon>
        <taxon>Agaricomycotina</taxon>
        <taxon>Agaricomycetes</taxon>
        <taxon>Agaricomycetidae</taxon>
        <taxon>Agaricales</taxon>
        <taxon>Marasmiineae</taxon>
        <taxon>Physalacriaceae</taxon>
        <taxon>Armillaria</taxon>
    </lineage>
</organism>
<proteinExistence type="predicted"/>
<dbReference type="GO" id="GO:0005524">
    <property type="term" value="F:ATP binding"/>
    <property type="evidence" value="ECO:0007669"/>
    <property type="project" value="InterPro"/>
</dbReference>
<name>A0A2H3DGF9_ARMGA</name>
<dbReference type="Pfam" id="PF02816">
    <property type="entry name" value="Alpha_kinase"/>
    <property type="match status" value="1"/>
</dbReference>
<feature type="compositionally biased region" description="Basic and acidic residues" evidence="4">
    <location>
        <begin position="18"/>
        <end position="28"/>
    </location>
</feature>
<dbReference type="PROSITE" id="PS51158">
    <property type="entry name" value="ALPHA_KINASE"/>
    <property type="match status" value="1"/>
</dbReference>
<dbReference type="OMA" id="MIDIKIC"/>
<keyword evidence="2" id="KW-0808">Transferase</keyword>
<evidence type="ECO:0000313" key="7">
    <source>
        <dbReference type="Proteomes" id="UP000217790"/>
    </source>
</evidence>
<reference evidence="7" key="1">
    <citation type="journal article" date="2017" name="Nat. Ecol. Evol.">
        <title>Genome expansion and lineage-specific genetic innovations in the forest pathogenic fungi Armillaria.</title>
        <authorList>
            <person name="Sipos G."/>
            <person name="Prasanna A.N."/>
            <person name="Walter M.C."/>
            <person name="O'Connor E."/>
            <person name="Balint B."/>
            <person name="Krizsan K."/>
            <person name="Kiss B."/>
            <person name="Hess J."/>
            <person name="Varga T."/>
            <person name="Slot J."/>
            <person name="Riley R."/>
            <person name="Boka B."/>
            <person name="Rigling D."/>
            <person name="Barry K."/>
            <person name="Lee J."/>
            <person name="Mihaltcheva S."/>
            <person name="LaButti K."/>
            <person name="Lipzen A."/>
            <person name="Waldron R."/>
            <person name="Moloney N.M."/>
            <person name="Sperisen C."/>
            <person name="Kredics L."/>
            <person name="Vagvoelgyi C."/>
            <person name="Patrignani A."/>
            <person name="Fitzpatrick D."/>
            <person name="Nagy I."/>
            <person name="Doyle S."/>
            <person name="Anderson J.B."/>
            <person name="Grigoriev I.V."/>
            <person name="Gueldener U."/>
            <person name="Muensterkoetter M."/>
            <person name="Nagy L.G."/>
        </authorList>
    </citation>
    <scope>NUCLEOTIDE SEQUENCE [LARGE SCALE GENOMIC DNA]</scope>
    <source>
        <strain evidence="7">Ar21-2</strain>
    </source>
</reference>
<dbReference type="InterPro" id="IPR004166">
    <property type="entry name" value="a-kinase_dom"/>
</dbReference>
<keyword evidence="1" id="KW-0723">Serine/threonine-protein kinase</keyword>